<comment type="caution">
    <text evidence="1">The sequence shown here is derived from an EMBL/GenBank/DDBJ whole genome shotgun (WGS) entry which is preliminary data.</text>
</comment>
<sequence length="204" mass="22625">MQGNCWIVATCSNLSHPLRRCLPISSPSSLIETPELRVLKTCFLSICGSAKVARLLTRKRKCVTSGIRALVEVMTKTIKDQVAGSDTTIVESSEQGRGREEQRDPVIPKLRGKSKDLTTSFESRLTRVEEGIGAVDAHVENLDQRVEGLEADIAETHEEVREALTKLGDSNRVDLQALKDEFMAEVARLRDVHQREFNSLLAIG</sequence>
<proteinExistence type="predicted"/>
<protein>
    <submittedName>
        <fullName evidence="1">Uncharacterized protein</fullName>
    </submittedName>
</protein>
<organism evidence="1 2">
    <name type="scientific">Catharanthus roseus</name>
    <name type="common">Madagascar periwinkle</name>
    <name type="synonym">Vinca rosea</name>
    <dbReference type="NCBI Taxonomy" id="4058"/>
    <lineage>
        <taxon>Eukaryota</taxon>
        <taxon>Viridiplantae</taxon>
        <taxon>Streptophyta</taxon>
        <taxon>Embryophyta</taxon>
        <taxon>Tracheophyta</taxon>
        <taxon>Spermatophyta</taxon>
        <taxon>Magnoliopsida</taxon>
        <taxon>eudicotyledons</taxon>
        <taxon>Gunneridae</taxon>
        <taxon>Pentapetalae</taxon>
        <taxon>asterids</taxon>
        <taxon>lamiids</taxon>
        <taxon>Gentianales</taxon>
        <taxon>Apocynaceae</taxon>
        <taxon>Rauvolfioideae</taxon>
        <taxon>Vinceae</taxon>
        <taxon>Catharanthinae</taxon>
        <taxon>Catharanthus</taxon>
    </lineage>
</organism>
<gene>
    <name evidence="1" type="ORF">M9H77_06458</name>
</gene>
<reference evidence="2" key="1">
    <citation type="journal article" date="2023" name="Nat. Plants">
        <title>Single-cell RNA sequencing provides a high-resolution roadmap for understanding the multicellular compartmentation of specialized metabolism.</title>
        <authorList>
            <person name="Sun S."/>
            <person name="Shen X."/>
            <person name="Li Y."/>
            <person name="Li Y."/>
            <person name="Wang S."/>
            <person name="Li R."/>
            <person name="Zhang H."/>
            <person name="Shen G."/>
            <person name="Guo B."/>
            <person name="Wei J."/>
            <person name="Xu J."/>
            <person name="St-Pierre B."/>
            <person name="Chen S."/>
            <person name="Sun C."/>
        </authorList>
    </citation>
    <scope>NUCLEOTIDE SEQUENCE [LARGE SCALE GENOMIC DNA]</scope>
</reference>
<dbReference type="Proteomes" id="UP001060085">
    <property type="component" value="Linkage Group LG02"/>
</dbReference>
<dbReference type="EMBL" id="CM044702">
    <property type="protein sequence ID" value="KAI5675508.1"/>
    <property type="molecule type" value="Genomic_DNA"/>
</dbReference>
<accession>A0ACC0BSK7</accession>
<evidence type="ECO:0000313" key="2">
    <source>
        <dbReference type="Proteomes" id="UP001060085"/>
    </source>
</evidence>
<name>A0ACC0BSK7_CATRO</name>
<evidence type="ECO:0000313" key="1">
    <source>
        <dbReference type="EMBL" id="KAI5675508.1"/>
    </source>
</evidence>
<keyword evidence="2" id="KW-1185">Reference proteome</keyword>